<evidence type="ECO:0000256" key="1">
    <source>
        <dbReference type="SAM" id="MobiDB-lite"/>
    </source>
</evidence>
<dbReference type="GeneID" id="25570074"/>
<dbReference type="RefSeq" id="XP_013755499.1">
    <property type="nucleotide sequence ID" value="XM_013900045.1"/>
</dbReference>
<name>A0A0L0DJV5_THETB</name>
<evidence type="ECO:0000313" key="3">
    <source>
        <dbReference type="Proteomes" id="UP000054408"/>
    </source>
</evidence>
<dbReference type="EMBL" id="GL349472">
    <property type="protein sequence ID" value="KNC52381.1"/>
    <property type="molecule type" value="Genomic_DNA"/>
</dbReference>
<gene>
    <name evidence="2" type="ORF">AMSG_12159</name>
</gene>
<organism evidence="2 3">
    <name type="scientific">Thecamonas trahens ATCC 50062</name>
    <dbReference type="NCBI Taxonomy" id="461836"/>
    <lineage>
        <taxon>Eukaryota</taxon>
        <taxon>Apusozoa</taxon>
        <taxon>Apusomonadida</taxon>
        <taxon>Apusomonadidae</taxon>
        <taxon>Thecamonas</taxon>
    </lineage>
</organism>
<feature type="region of interest" description="Disordered" evidence="1">
    <location>
        <begin position="75"/>
        <end position="116"/>
    </location>
</feature>
<dbReference type="Proteomes" id="UP000054408">
    <property type="component" value="Unassembled WGS sequence"/>
</dbReference>
<sequence length="116" mass="13074">MATRSMATHDGRRRMRWMSTNHLLMQNPADTKDYNVCRGPNQFHPAVTASSSHLGYRRPFFLPDSIDLFLHSFSSDRTTSSSSHPSVSSMIDHGQNVDLPHPRPRAGAISPALQWE</sequence>
<keyword evidence="3" id="KW-1185">Reference proteome</keyword>
<proteinExistence type="predicted"/>
<protein>
    <submittedName>
        <fullName evidence="2">Uncharacterized protein</fullName>
    </submittedName>
</protein>
<accession>A0A0L0DJV5</accession>
<evidence type="ECO:0000313" key="2">
    <source>
        <dbReference type="EMBL" id="KNC52381.1"/>
    </source>
</evidence>
<dbReference type="AlphaFoldDB" id="A0A0L0DJV5"/>
<reference evidence="2 3" key="1">
    <citation type="submission" date="2010-05" db="EMBL/GenBank/DDBJ databases">
        <title>The Genome Sequence of Thecamonas trahens ATCC 50062.</title>
        <authorList>
            <consortium name="The Broad Institute Genome Sequencing Platform"/>
            <person name="Russ C."/>
            <person name="Cuomo C."/>
            <person name="Shea T."/>
            <person name="Young S.K."/>
            <person name="Zeng Q."/>
            <person name="Koehrsen M."/>
            <person name="Haas B."/>
            <person name="Borodovsky M."/>
            <person name="Guigo R."/>
            <person name="Alvarado L."/>
            <person name="Berlin A."/>
            <person name="Bochicchio J."/>
            <person name="Borenstein D."/>
            <person name="Chapman S."/>
            <person name="Chen Z."/>
            <person name="Freedman E."/>
            <person name="Gellesch M."/>
            <person name="Goldberg J."/>
            <person name="Griggs A."/>
            <person name="Gujja S."/>
            <person name="Heilman E."/>
            <person name="Heiman D."/>
            <person name="Hepburn T."/>
            <person name="Howarth C."/>
            <person name="Jen D."/>
            <person name="Larson L."/>
            <person name="Mehta T."/>
            <person name="Park D."/>
            <person name="Pearson M."/>
            <person name="Roberts A."/>
            <person name="Saif S."/>
            <person name="Shenoy N."/>
            <person name="Sisk P."/>
            <person name="Stolte C."/>
            <person name="Sykes S."/>
            <person name="Thomson T."/>
            <person name="Walk T."/>
            <person name="White J."/>
            <person name="Yandava C."/>
            <person name="Burger G."/>
            <person name="Gray M.W."/>
            <person name="Holland P.W.H."/>
            <person name="King N."/>
            <person name="Lang F.B.F."/>
            <person name="Roger A.J."/>
            <person name="Ruiz-Trillo I."/>
            <person name="Lander E."/>
            <person name="Nusbaum C."/>
        </authorList>
    </citation>
    <scope>NUCLEOTIDE SEQUENCE [LARGE SCALE GENOMIC DNA]</scope>
    <source>
        <strain evidence="2 3">ATCC 50062</strain>
    </source>
</reference>
<feature type="compositionally biased region" description="Low complexity" evidence="1">
    <location>
        <begin position="75"/>
        <end position="89"/>
    </location>
</feature>